<dbReference type="EMBL" id="GL379889">
    <property type="protein sequence ID" value="EGT31794.1"/>
    <property type="molecule type" value="Genomic_DNA"/>
</dbReference>
<accession>G0NIA4</accession>
<keyword evidence="3" id="KW-1185">Reference proteome</keyword>
<evidence type="ECO:0000313" key="2">
    <source>
        <dbReference type="EMBL" id="EGT31794.1"/>
    </source>
</evidence>
<evidence type="ECO:0000313" key="3">
    <source>
        <dbReference type="Proteomes" id="UP000008068"/>
    </source>
</evidence>
<proteinExistence type="predicted"/>
<name>G0NIA4_CAEBE</name>
<evidence type="ECO:0000256" key="1">
    <source>
        <dbReference type="SAM" id="MobiDB-lite"/>
    </source>
</evidence>
<gene>
    <name evidence="2" type="ORF">CAEBREN_17859</name>
</gene>
<protein>
    <submittedName>
        <fullName evidence="2">Uncharacterized protein</fullName>
    </submittedName>
</protein>
<dbReference type="InParanoid" id="G0NIA4"/>
<dbReference type="Proteomes" id="UP000008068">
    <property type="component" value="Unassembled WGS sequence"/>
</dbReference>
<reference evidence="3" key="1">
    <citation type="submission" date="2011-07" db="EMBL/GenBank/DDBJ databases">
        <authorList>
            <consortium name="Caenorhabditis brenneri Sequencing and Analysis Consortium"/>
            <person name="Wilson R.K."/>
        </authorList>
    </citation>
    <scope>NUCLEOTIDE SEQUENCE [LARGE SCALE GENOMIC DNA]</scope>
    <source>
        <strain evidence="3">PB2801</strain>
    </source>
</reference>
<feature type="region of interest" description="Disordered" evidence="1">
    <location>
        <begin position="34"/>
        <end position="56"/>
    </location>
</feature>
<dbReference type="AlphaFoldDB" id="G0NIA4"/>
<organism evidence="3">
    <name type="scientific">Caenorhabditis brenneri</name>
    <name type="common">Nematode worm</name>
    <dbReference type="NCBI Taxonomy" id="135651"/>
    <lineage>
        <taxon>Eukaryota</taxon>
        <taxon>Metazoa</taxon>
        <taxon>Ecdysozoa</taxon>
        <taxon>Nematoda</taxon>
        <taxon>Chromadorea</taxon>
        <taxon>Rhabditida</taxon>
        <taxon>Rhabditina</taxon>
        <taxon>Rhabditomorpha</taxon>
        <taxon>Rhabditoidea</taxon>
        <taxon>Rhabditidae</taxon>
        <taxon>Peloderinae</taxon>
        <taxon>Caenorhabditis</taxon>
    </lineage>
</organism>
<sequence>MSSSPPNKFYTPAVNKTLEENIADFGAKLDAQIRKEQEARPPVEPVPNQSSTEKPKTTMELLEDLMKMQAEMNQQWVATVDAFIGGRPLFQAVGSAQTASGLATPAPGSQALSPMEMLQESSKMLEESNKRLAAHHLVWKRQRLVRKQLDIDMLGANGLLPAKRARKAVNYSKK</sequence>
<dbReference type="HOGENOM" id="CLU_131694_0_0_1"/>